<accession>A0ACB9T439</accession>
<proteinExistence type="predicted"/>
<name>A0ACB9T439_HOLOL</name>
<protein>
    <submittedName>
        <fullName evidence="1">Inner membrane transporter ygji-related</fullName>
    </submittedName>
</protein>
<keyword evidence="2" id="KW-1185">Reference proteome</keyword>
<evidence type="ECO:0000313" key="1">
    <source>
        <dbReference type="EMBL" id="KAI4461577.1"/>
    </source>
</evidence>
<comment type="caution">
    <text evidence="1">The sequence shown here is derived from an EMBL/GenBank/DDBJ whole genome shotgun (WGS) entry which is preliminary data.</text>
</comment>
<gene>
    <name evidence="1" type="ORF">MML48_5g00015314</name>
</gene>
<dbReference type="Proteomes" id="UP001056778">
    <property type="component" value="Chromosome 5"/>
</dbReference>
<sequence>MPTDQVCVCAADILWRSLAHSTQPPQKYKTNNNIYNSLCYAEFGARTPRAGSAYIYSYTCIGEFVAFIIGWNLILEYVIGSASVAKALSLYIDTLINDTMKNAFMDFAPINMDYMAEYFDFLSFGIAILLSADSSNWNIEPSESTGAGEGGFFPFGITGMIKGAATCFYAFIGFDTIATTGEEVKNPKRAIPIAIIVSLLICFLCYFSTATVVTMMVPFYAQDIHAPLPHAFVEVGWIWAKWVVAIGGMFGLCARFEADEEVEYSLLTVIKSESDVEYTDSPRFESTVDEIDIDEKSHKANKSGVLNNIFAYNQKRPTKSTEKLAAIYVTIYSLLALTLGLLFLFAYSDMAAGEIYAIVLIAVVVFFMIAVLLLLCLQPTTTRKLTFKVPLVPFIPALSILINLYLMLMLDAQTWIRFGVWMLIGIVMYILVRFCCQSNQPTLATKAMLNGEVTTNGHIIPDASSGIMSNGSVGYKYNNGQPSAPLEEYSEDSGFGSNIALETDIISSEESPPETKPRKSLSTSVDIVISVLDNVIKDEETMQTATAQLPERKISVDTVSNASCLPIEEKVVALVHRENEISEPTTPSANSTILPVLLVTEKDDIGNDKKQDTSKDDTENLDTQHDRTIDAAVNNDLLEAKEDNENSSVTPEADNNSDDNLKPNISNNESAEIQDLVEDMAENDKLIIKSSGSSSDDSQPVSLEDLHNERNESDTDIIEETKPIIPAAPPMANFENFKLVQIPRVSLDKKHDHVILRPKPFESPKISPRSPELDYNARDSGIDEPGDDNMLFGTDKHKAFKNKLEKMLVSNNPLQQKLTKPEQHEMDLPKQSDTLKHKMSQLLGEIVRSSTIDNDSEEQSESPETSSERVDDEFKGKLANILAGKSLKPVRLRQPIIDNNLNKQNVEVAQHSIKPSSGNDQDIHKGKMIDTFSRIKLRKVESFKEK</sequence>
<reference evidence="1" key="1">
    <citation type="submission" date="2022-04" db="EMBL/GenBank/DDBJ databases">
        <title>Chromosome-scale genome assembly of Holotrichia oblita Faldermann.</title>
        <authorList>
            <person name="Rongchong L."/>
        </authorList>
    </citation>
    <scope>NUCLEOTIDE SEQUENCE</scope>
    <source>
        <strain evidence="1">81SQS9</strain>
    </source>
</reference>
<dbReference type="EMBL" id="CM043019">
    <property type="protein sequence ID" value="KAI4461577.1"/>
    <property type="molecule type" value="Genomic_DNA"/>
</dbReference>
<evidence type="ECO:0000313" key="2">
    <source>
        <dbReference type="Proteomes" id="UP001056778"/>
    </source>
</evidence>
<organism evidence="1 2">
    <name type="scientific">Holotrichia oblita</name>
    <name type="common">Chafer beetle</name>
    <dbReference type="NCBI Taxonomy" id="644536"/>
    <lineage>
        <taxon>Eukaryota</taxon>
        <taxon>Metazoa</taxon>
        <taxon>Ecdysozoa</taxon>
        <taxon>Arthropoda</taxon>
        <taxon>Hexapoda</taxon>
        <taxon>Insecta</taxon>
        <taxon>Pterygota</taxon>
        <taxon>Neoptera</taxon>
        <taxon>Endopterygota</taxon>
        <taxon>Coleoptera</taxon>
        <taxon>Polyphaga</taxon>
        <taxon>Scarabaeiformia</taxon>
        <taxon>Scarabaeidae</taxon>
        <taxon>Melolonthinae</taxon>
        <taxon>Holotrichia</taxon>
    </lineage>
</organism>